<feature type="domain" description="Bacterial sugar transferase" evidence="4">
    <location>
        <begin position="268"/>
        <end position="461"/>
    </location>
</feature>
<dbReference type="GO" id="GO:0016780">
    <property type="term" value="F:phosphotransferase activity, for other substituted phosphate groups"/>
    <property type="evidence" value="ECO:0007669"/>
    <property type="project" value="TreeGrafter"/>
</dbReference>
<keyword evidence="3" id="KW-0812">Transmembrane</keyword>
<keyword evidence="6" id="KW-1185">Reference proteome</keyword>
<dbReference type="EMBL" id="QHHQ01000007">
    <property type="protein sequence ID" value="RAH98327.1"/>
    <property type="molecule type" value="Genomic_DNA"/>
</dbReference>
<dbReference type="GO" id="GO:0000271">
    <property type="term" value="P:polysaccharide biosynthetic process"/>
    <property type="evidence" value="ECO:0007669"/>
    <property type="project" value="UniProtKB-KW"/>
</dbReference>
<keyword evidence="3" id="KW-1133">Transmembrane helix</keyword>
<evidence type="ECO:0000259" key="4">
    <source>
        <dbReference type="Pfam" id="PF02397"/>
    </source>
</evidence>
<feature type="transmembrane region" description="Helical" evidence="3">
    <location>
        <begin position="111"/>
        <end position="129"/>
    </location>
</feature>
<dbReference type="Pfam" id="PF02397">
    <property type="entry name" value="Bac_transf"/>
    <property type="match status" value="1"/>
</dbReference>
<proteinExistence type="inferred from homology"/>
<dbReference type="AlphaFoldDB" id="A0A8B2NNM8"/>
<evidence type="ECO:0000256" key="3">
    <source>
        <dbReference type="SAM" id="Phobius"/>
    </source>
</evidence>
<gene>
    <name evidence="5" type="ORF">DLJ53_26840</name>
</gene>
<evidence type="ECO:0000256" key="1">
    <source>
        <dbReference type="ARBA" id="ARBA00006464"/>
    </source>
</evidence>
<keyword evidence="3" id="KW-0472">Membrane</keyword>
<accession>A0A8B2NNM8</accession>
<organism evidence="5 6">
    <name type="scientific">Acuticoccus sediminis</name>
    <dbReference type="NCBI Taxonomy" id="2184697"/>
    <lineage>
        <taxon>Bacteria</taxon>
        <taxon>Pseudomonadati</taxon>
        <taxon>Pseudomonadota</taxon>
        <taxon>Alphaproteobacteria</taxon>
        <taxon>Hyphomicrobiales</taxon>
        <taxon>Amorphaceae</taxon>
        <taxon>Acuticoccus</taxon>
    </lineage>
</organism>
<feature type="transmembrane region" description="Helical" evidence="3">
    <location>
        <begin position="42"/>
        <end position="66"/>
    </location>
</feature>
<reference evidence="5 6" key="1">
    <citation type="submission" date="2018-05" db="EMBL/GenBank/DDBJ databases">
        <title>Acuticoccus sediminis sp. nov., isolated from deep-sea sediment of Indian Ocean.</title>
        <authorList>
            <person name="Liu X."/>
            <person name="Lai Q."/>
            <person name="Du Y."/>
            <person name="Sun F."/>
            <person name="Zhang X."/>
            <person name="Wang S."/>
            <person name="Shao Z."/>
        </authorList>
    </citation>
    <scope>NUCLEOTIDE SEQUENCE [LARGE SCALE GENOMIC DNA]</scope>
    <source>
        <strain evidence="5 6">PTG4-2</strain>
    </source>
</reference>
<dbReference type="InterPro" id="IPR003362">
    <property type="entry name" value="Bact_transf"/>
</dbReference>
<comment type="similarity">
    <text evidence="1">Belongs to the bacterial sugar transferase family.</text>
</comment>
<dbReference type="PANTHER" id="PTHR30576">
    <property type="entry name" value="COLANIC BIOSYNTHESIS UDP-GLUCOSE LIPID CARRIER TRANSFERASE"/>
    <property type="match status" value="1"/>
</dbReference>
<feature type="transmembrane region" description="Helical" evidence="3">
    <location>
        <begin position="135"/>
        <end position="153"/>
    </location>
</feature>
<keyword evidence="5" id="KW-0808">Transferase</keyword>
<sequence length="466" mass="49277">MTDTYSEPFDGDPHLKSAVATAAPRPAWMIAIATAGRGSGPVLCFVATALADAAAFTAAGILVLAVLQGLGLAASGPLMALTAVVAILLRAACGLYPGYRLTHEEVVRRRVLTALVAGATATVAGVLLIGVGANAVVAVAALLVLAGALAIVLDTAVCRGLRRLEIWGTPVEIAASPDRAAAVAAFLRANWRCGLVPAANGRAAATLILAGDTLPSTGEVRRLRSAYDEVIVLADLPRLRLAGLQPGDLKSEIGLRLAGRPAHAYPGKRLCDLAIAIPAAVLAAPLVLLAAVGIAIVDPGPVFYRQTREGLGGRPIRVLKLRTMYRDAEAILDGLLARDPAARAEWMMHFKLRRDPRVLPVVGHLLRASSLDELPQLLNVIAGDMSIVGPRPFPDYHLAAMRPDFRAKRATVVPGLTGLWQISDRSDADVATQELLDEYYIDNTDFWFDISIILRTFASLLRLRGV</sequence>
<keyword evidence="2" id="KW-0270">Exopolysaccharide synthesis</keyword>
<dbReference type="Proteomes" id="UP000249590">
    <property type="component" value="Unassembled WGS sequence"/>
</dbReference>
<name>A0A8B2NNM8_9HYPH</name>
<evidence type="ECO:0000256" key="2">
    <source>
        <dbReference type="ARBA" id="ARBA00023169"/>
    </source>
</evidence>
<protein>
    <submittedName>
        <fullName evidence="5">UDP-phosphate galactose phosphotransferase</fullName>
    </submittedName>
</protein>
<comment type="caution">
    <text evidence="5">The sequence shown here is derived from an EMBL/GenBank/DDBJ whole genome shotgun (WGS) entry which is preliminary data.</text>
</comment>
<evidence type="ECO:0000313" key="5">
    <source>
        <dbReference type="EMBL" id="RAH98327.1"/>
    </source>
</evidence>
<dbReference type="PANTHER" id="PTHR30576:SF0">
    <property type="entry name" value="UNDECAPRENYL-PHOSPHATE N-ACETYLGALACTOSAMINYL 1-PHOSPHATE TRANSFERASE-RELATED"/>
    <property type="match status" value="1"/>
</dbReference>
<dbReference type="RefSeq" id="WP_111351159.1">
    <property type="nucleotide sequence ID" value="NZ_QHHQ01000007.1"/>
</dbReference>
<evidence type="ECO:0000313" key="6">
    <source>
        <dbReference type="Proteomes" id="UP000249590"/>
    </source>
</evidence>
<feature type="transmembrane region" description="Helical" evidence="3">
    <location>
        <begin position="78"/>
        <end position="99"/>
    </location>
</feature>
<feature type="transmembrane region" description="Helical" evidence="3">
    <location>
        <begin position="273"/>
        <end position="297"/>
    </location>
</feature>